<dbReference type="EC" id="1.13.11.-" evidence="5"/>
<accession>A0ABV3G334</accession>
<evidence type="ECO:0000256" key="3">
    <source>
        <dbReference type="ARBA" id="ARBA00023002"/>
    </source>
</evidence>
<dbReference type="Proteomes" id="UP001551695">
    <property type="component" value="Unassembled WGS sequence"/>
</dbReference>
<evidence type="ECO:0000256" key="2">
    <source>
        <dbReference type="ARBA" id="ARBA00022723"/>
    </source>
</evidence>
<name>A0ABV3G334_9NOCA</name>
<dbReference type="Pfam" id="PF03055">
    <property type="entry name" value="RPE65"/>
    <property type="match status" value="1"/>
</dbReference>
<dbReference type="InterPro" id="IPR004294">
    <property type="entry name" value="Carotenoid_Oase"/>
</dbReference>
<keyword evidence="4 5" id="KW-0408">Iron</keyword>
<sequence length="476" mass="51625">MTAPQTASTAPPPVNMVGHAHLSGVFAPQRTEVDVDELTVVGELPADLNGTYFRNGPNPRFDPIGRYVYPLDGDGMVHRLRIDNGRAGYSNRFVRTPMVLAEEKAGRALWGGITDTYSPGPDLVGPELAGSSRQLPDINVVAHGGRLLAMAESDLPYRLDPADLATLGRTDCDGAMALGSTAHPKIDPATGELVLFTYRLQAPFLAWSVLGPDGSTRRAPTAIEGVDEPVMVHDMALTARYIVLFLCPLVFDIPGMLRGASLLDWRPARGTRIALIPRDGAAVRWAETDAFWVWHFANAYDEADGTVVVDYVQWAYPGGLADVDTPQRGGLVRAVLDPRTGDVDRTELAMRPVEFPRIDDRDLTAPHTTIATAGISGTDRTRDALMFLDPRRGTEIWWKAGPFAVGEPVFMPGEQHAYWGTLGTDLRDMTSWFHILAAQDPAAGPVASIRMPIRVPAGLHGSWLPSDSDLLDPGAR</sequence>
<evidence type="ECO:0000256" key="4">
    <source>
        <dbReference type="ARBA" id="ARBA00023004"/>
    </source>
</evidence>
<comment type="cofactor">
    <cofactor evidence="5">
        <name>Fe(2+)</name>
        <dbReference type="ChEBI" id="CHEBI:29033"/>
    </cofactor>
    <text evidence="5">Binds 1 Fe(2+) ion per subunit.</text>
</comment>
<dbReference type="EMBL" id="JBFAKC010000019">
    <property type="protein sequence ID" value="MEV0712091.1"/>
    <property type="molecule type" value="Genomic_DNA"/>
</dbReference>
<keyword evidence="7" id="KW-1185">Reference proteome</keyword>
<protein>
    <recommendedName>
        <fullName evidence="5">Dioxygenase</fullName>
        <ecNumber evidence="5">1.13.11.-</ecNumber>
    </recommendedName>
</protein>
<keyword evidence="3 5" id="KW-0560">Oxidoreductase</keyword>
<keyword evidence="5" id="KW-0223">Dioxygenase</keyword>
<proteinExistence type="inferred from homology"/>
<dbReference type="RefSeq" id="WP_357788892.1">
    <property type="nucleotide sequence ID" value="NZ_JBFAKC010000019.1"/>
</dbReference>
<organism evidence="6 7">
    <name type="scientific">Nocardia aurea</name>
    <dbReference type="NCBI Taxonomy" id="2144174"/>
    <lineage>
        <taxon>Bacteria</taxon>
        <taxon>Bacillati</taxon>
        <taxon>Actinomycetota</taxon>
        <taxon>Actinomycetes</taxon>
        <taxon>Mycobacteriales</taxon>
        <taxon>Nocardiaceae</taxon>
        <taxon>Nocardia</taxon>
    </lineage>
</organism>
<evidence type="ECO:0000256" key="5">
    <source>
        <dbReference type="RuleBase" id="RU364048"/>
    </source>
</evidence>
<evidence type="ECO:0000313" key="6">
    <source>
        <dbReference type="EMBL" id="MEV0712091.1"/>
    </source>
</evidence>
<reference evidence="6 7" key="1">
    <citation type="submission" date="2024-06" db="EMBL/GenBank/DDBJ databases">
        <title>The Natural Products Discovery Center: Release of the First 8490 Sequenced Strains for Exploring Actinobacteria Biosynthetic Diversity.</title>
        <authorList>
            <person name="Kalkreuter E."/>
            <person name="Kautsar S.A."/>
            <person name="Yang D."/>
            <person name="Bader C.D."/>
            <person name="Teijaro C.N."/>
            <person name="Fluegel L."/>
            <person name="Davis C.M."/>
            <person name="Simpson J.R."/>
            <person name="Lauterbach L."/>
            <person name="Steele A.D."/>
            <person name="Gui C."/>
            <person name="Meng S."/>
            <person name="Li G."/>
            <person name="Viehrig K."/>
            <person name="Ye F."/>
            <person name="Su P."/>
            <person name="Kiefer A.F."/>
            <person name="Nichols A."/>
            <person name="Cepeda A.J."/>
            <person name="Yan W."/>
            <person name="Fan B."/>
            <person name="Jiang Y."/>
            <person name="Adhikari A."/>
            <person name="Zheng C.-J."/>
            <person name="Schuster L."/>
            <person name="Cowan T.M."/>
            <person name="Smanski M.J."/>
            <person name="Chevrette M.G."/>
            <person name="De Carvalho L.P.S."/>
            <person name="Shen B."/>
        </authorList>
    </citation>
    <scope>NUCLEOTIDE SEQUENCE [LARGE SCALE GENOMIC DNA]</scope>
    <source>
        <strain evidence="6 7">NPDC050403</strain>
    </source>
</reference>
<comment type="similarity">
    <text evidence="1 5">Belongs to the carotenoid oxygenase family.</text>
</comment>
<evidence type="ECO:0000256" key="1">
    <source>
        <dbReference type="ARBA" id="ARBA00006787"/>
    </source>
</evidence>
<keyword evidence="2 5" id="KW-0479">Metal-binding</keyword>
<comment type="caution">
    <text evidence="6">The sequence shown here is derived from an EMBL/GenBank/DDBJ whole genome shotgun (WGS) entry which is preliminary data.</text>
</comment>
<evidence type="ECO:0000313" key="7">
    <source>
        <dbReference type="Proteomes" id="UP001551695"/>
    </source>
</evidence>
<dbReference type="PANTHER" id="PTHR10543:SF89">
    <property type="entry name" value="CAROTENOID 9,10(9',10')-CLEAVAGE DIOXYGENASE 1"/>
    <property type="match status" value="1"/>
</dbReference>
<dbReference type="PANTHER" id="PTHR10543">
    <property type="entry name" value="BETA-CAROTENE DIOXYGENASE"/>
    <property type="match status" value="1"/>
</dbReference>
<gene>
    <name evidence="6" type="ORF">AB0I48_31480</name>
</gene>